<dbReference type="GO" id="GO:0006032">
    <property type="term" value="P:chitin catabolic process"/>
    <property type="evidence" value="ECO:0007669"/>
    <property type="project" value="InterPro"/>
</dbReference>
<feature type="domain" description="Glycoside hydrolase family 19 catalytic" evidence="1">
    <location>
        <begin position="39"/>
        <end position="137"/>
    </location>
</feature>
<dbReference type="EMBL" id="FNZM01000013">
    <property type="protein sequence ID" value="SEK02492.1"/>
    <property type="molecule type" value="Genomic_DNA"/>
</dbReference>
<dbReference type="RefSeq" id="WP_074985390.1">
    <property type="nucleotide sequence ID" value="NZ_CADFGN010000001.1"/>
</dbReference>
<dbReference type="InterPro" id="IPR052354">
    <property type="entry name" value="Cell_Wall_Dynamics_Protein"/>
</dbReference>
<gene>
    <name evidence="2" type="ORF">SAMN05216550_113180</name>
</gene>
<evidence type="ECO:0000259" key="1">
    <source>
        <dbReference type="Pfam" id="PF00182"/>
    </source>
</evidence>
<dbReference type="InterPro" id="IPR023346">
    <property type="entry name" value="Lysozyme-like_dom_sf"/>
</dbReference>
<comment type="caution">
    <text evidence="2">The sequence shown here is derived from an EMBL/GenBank/DDBJ whole genome shotgun (WGS) entry which is preliminary data.</text>
</comment>
<dbReference type="InterPro" id="IPR000726">
    <property type="entry name" value="Glyco_hydro_19_cat"/>
</dbReference>
<dbReference type="Proteomes" id="UP000183529">
    <property type="component" value="Unassembled WGS sequence"/>
</dbReference>
<evidence type="ECO:0000313" key="2">
    <source>
        <dbReference type="EMBL" id="SEK02492.1"/>
    </source>
</evidence>
<sequence>MTPDILAQCLDIPFTRAETWSGPLSAATALYAIDTPARLAAFVAQIGHESGKFVFLVELWGPTAAQAGYEPPSVKARDLGNTHGGDGFRYRGRGLIQITGRANYQKCGDALGMDLISSPELLATPSNAALSAAWFWNEHGLNDLADAGDFETITRRINGGVNGLAEREALWKTAKAALGVVDEPAPEAQTEGAENGGT</sequence>
<evidence type="ECO:0000313" key="3">
    <source>
        <dbReference type="Proteomes" id="UP000183529"/>
    </source>
</evidence>
<organism evidence="2 3">
    <name type="scientific">Paraburkholderia tropica</name>
    <dbReference type="NCBI Taxonomy" id="92647"/>
    <lineage>
        <taxon>Bacteria</taxon>
        <taxon>Pseudomonadati</taxon>
        <taxon>Pseudomonadota</taxon>
        <taxon>Betaproteobacteria</taxon>
        <taxon>Burkholderiales</taxon>
        <taxon>Burkholderiaceae</taxon>
        <taxon>Paraburkholderia</taxon>
    </lineage>
</organism>
<dbReference type="AlphaFoldDB" id="A0AAQ1JW04"/>
<dbReference type="PANTHER" id="PTHR34408">
    <property type="entry name" value="FAMILY PROTEIN, PUTATIVE-RELATED"/>
    <property type="match status" value="1"/>
</dbReference>
<dbReference type="GO" id="GO:0016998">
    <property type="term" value="P:cell wall macromolecule catabolic process"/>
    <property type="evidence" value="ECO:0007669"/>
    <property type="project" value="InterPro"/>
</dbReference>
<name>A0AAQ1JW04_9BURK</name>
<proteinExistence type="predicted"/>
<dbReference type="Gene3D" id="1.10.530.10">
    <property type="match status" value="1"/>
</dbReference>
<dbReference type="GO" id="GO:0004568">
    <property type="term" value="F:chitinase activity"/>
    <property type="evidence" value="ECO:0007669"/>
    <property type="project" value="InterPro"/>
</dbReference>
<accession>A0AAQ1JW04</accession>
<protein>
    <submittedName>
        <fullName evidence="2">Chitinase</fullName>
    </submittedName>
</protein>
<dbReference type="SUPFAM" id="SSF53955">
    <property type="entry name" value="Lysozyme-like"/>
    <property type="match status" value="1"/>
</dbReference>
<reference evidence="2 3" key="1">
    <citation type="submission" date="2016-10" db="EMBL/GenBank/DDBJ databases">
        <authorList>
            <person name="Varghese N."/>
            <person name="Submissions S."/>
        </authorList>
    </citation>
    <scope>NUCLEOTIDE SEQUENCE [LARGE SCALE GENOMIC DNA]</scope>
    <source>
        <strain evidence="2 3">LMG 22274</strain>
    </source>
</reference>
<dbReference type="Pfam" id="PF00182">
    <property type="entry name" value="Glyco_hydro_19"/>
    <property type="match status" value="1"/>
</dbReference>
<dbReference type="PANTHER" id="PTHR34408:SF1">
    <property type="entry name" value="GLYCOSYL HYDROLASE FAMILY 19 DOMAIN-CONTAINING PROTEIN HI_1415"/>
    <property type="match status" value="1"/>
</dbReference>